<evidence type="ECO:0000256" key="10">
    <source>
        <dbReference type="HAMAP-Rule" id="MF_00454"/>
    </source>
</evidence>
<dbReference type="GO" id="GO:0140114">
    <property type="term" value="P:cellular detoxification of fluoride"/>
    <property type="evidence" value="ECO:0007669"/>
    <property type="project" value="UniProtKB-UniRule"/>
</dbReference>
<dbReference type="PANTHER" id="PTHR28259">
    <property type="entry name" value="FLUORIDE EXPORT PROTEIN 1-RELATED"/>
    <property type="match status" value="1"/>
</dbReference>
<keyword evidence="4 10" id="KW-1133">Transmembrane helix</keyword>
<feature type="transmembrane region" description="Helical" evidence="10">
    <location>
        <begin position="32"/>
        <end position="50"/>
    </location>
</feature>
<evidence type="ECO:0000313" key="11">
    <source>
        <dbReference type="EMBL" id="SER73866.1"/>
    </source>
</evidence>
<evidence type="ECO:0000256" key="1">
    <source>
        <dbReference type="ARBA" id="ARBA00004651"/>
    </source>
</evidence>
<evidence type="ECO:0000256" key="7">
    <source>
        <dbReference type="ARBA" id="ARBA00035120"/>
    </source>
</evidence>
<dbReference type="HAMAP" id="MF_00454">
    <property type="entry name" value="FluC"/>
    <property type="match status" value="1"/>
</dbReference>
<evidence type="ECO:0000313" key="12">
    <source>
        <dbReference type="Proteomes" id="UP000198815"/>
    </source>
</evidence>
<accession>A0A1H9RMC5</accession>
<sequence>MSWVFVFLAGGIGAWCRFRLDGLIGRFWRHSVPVGTLVINVLGSFLLGLLSGQALAHGGEASLLAVLGTGLLGGFTTFSTANVEVTRLALAGRGGVAVTLQIAMAVVAVAVALFGWWLGALIG</sequence>
<organism evidence="11 12">
    <name type="scientific">Propionibacterium cyclohexanicum</name>
    <dbReference type="NCBI Taxonomy" id="64702"/>
    <lineage>
        <taxon>Bacteria</taxon>
        <taxon>Bacillati</taxon>
        <taxon>Actinomycetota</taxon>
        <taxon>Actinomycetes</taxon>
        <taxon>Propionibacteriales</taxon>
        <taxon>Propionibacteriaceae</taxon>
        <taxon>Propionibacterium</taxon>
    </lineage>
</organism>
<keyword evidence="3 10" id="KW-0812">Transmembrane</keyword>
<keyword evidence="10" id="KW-0479">Metal-binding</keyword>
<feature type="binding site" evidence="10">
    <location>
        <position position="76"/>
    </location>
    <ligand>
        <name>Na(+)</name>
        <dbReference type="ChEBI" id="CHEBI:29101"/>
        <note>structural</note>
    </ligand>
</feature>
<protein>
    <recommendedName>
        <fullName evidence="10">Fluoride-specific ion channel FluC</fullName>
    </recommendedName>
</protein>
<dbReference type="PANTHER" id="PTHR28259:SF1">
    <property type="entry name" value="FLUORIDE EXPORT PROTEIN 1-RELATED"/>
    <property type="match status" value="1"/>
</dbReference>
<comment type="similarity">
    <text evidence="7 10">Belongs to the fluoride channel Fluc/FEX (TC 1.A.43) family.</text>
</comment>
<dbReference type="Proteomes" id="UP000198815">
    <property type="component" value="Unassembled WGS sequence"/>
</dbReference>
<dbReference type="STRING" id="64702.SAMN05443377_10829"/>
<dbReference type="RefSeq" id="WP_091968740.1">
    <property type="nucleotide sequence ID" value="NZ_FOGZ01000008.1"/>
</dbReference>
<keyword evidence="6 10" id="KW-0407">Ion channel</keyword>
<dbReference type="EMBL" id="FOGZ01000008">
    <property type="protein sequence ID" value="SER73866.1"/>
    <property type="molecule type" value="Genomic_DNA"/>
</dbReference>
<feature type="transmembrane region" description="Helical" evidence="10">
    <location>
        <begin position="101"/>
        <end position="122"/>
    </location>
</feature>
<evidence type="ECO:0000256" key="2">
    <source>
        <dbReference type="ARBA" id="ARBA00022475"/>
    </source>
</evidence>
<keyword evidence="10" id="KW-0813">Transport</keyword>
<keyword evidence="10" id="KW-0915">Sodium</keyword>
<evidence type="ECO:0000256" key="4">
    <source>
        <dbReference type="ARBA" id="ARBA00022989"/>
    </source>
</evidence>
<comment type="function">
    <text evidence="9 10">Fluoride-specific ion channel. Important for reducing fluoride concentration in the cell, thus reducing its toxicity.</text>
</comment>
<keyword evidence="10" id="KW-0406">Ion transport</keyword>
<dbReference type="OrthoDB" id="5148600at2"/>
<evidence type="ECO:0000256" key="3">
    <source>
        <dbReference type="ARBA" id="ARBA00022692"/>
    </source>
</evidence>
<keyword evidence="2 10" id="KW-1003">Cell membrane</keyword>
<evidence type="ECO:0000256" key="5">
    <source>
        <dbReference type="ARBA" id="ARBA00023136"/>
    </source>
</evidence>
<dbReference type="GO" id="GO:0062054">
    <property type="term" value="F:fluoride channel activity"/>
    <property type="evidence" value="ECO:0007669"/>
    <property type="project" value="UniProtKB-UniRule"/>
</dbReference>
<comment type="catalytic activity">
    <reaction evidence="8">
        <text>fluoride(in) = fluoride(out)</text>
        <dbReference type="Rhea" id="RHEA:76159"/>
        <dbReference type="ChEBI" id="CHEBI:17051"/>
    </reaction>
    <physiologicalReaction direction="left-to-right" evidence="8">
        <dbReference type="Rhea" id="RHEA:76160"/>
    </physiologicalReaction>
</comment>
<reference evidence="11 12" key="1">
    <citation type="submission" date="2016-10" db="EMBL/GenBank/DDBJ databases">
        <authorList>
            <person name="de Groot N.N."/>
        </authorList>
    </citation>
    <scope>NUCLEOTIDE SEQUENCE [LARGE SCALE GENOMIC DNA]</scope>
    <source>
        <strain evidence="11 12">DSM 16859</strain>
    </source>
</reference>
<comment type="subcellular location">
    <subcellularLocation>
        <location evidence="1 10">Cell membrane</location>
        <topology evidence="1 10">Multi-pass membrane protein</topology>
    </subcellularLocation>
</comment>
<proteinExistence type="inferred from homology"/>
<dbReference type="GO" id="GO:0046872">
    <property type="term" value="F:metal ion binding"/>
    <property type="evidence" value="ECO:0007669"/>
    <property type="project" value="UniProtKB-KW"/>
</dbReference>
<comment type="activity regulation">
    <text evidence="10">Na(+) is not transported, but it plays an essential structural role and its presence is essential for fluoride channel function.</text>
</comment>
<evidence type="ECO:0000256" key="9">
    <source>
        <dbReference type="ARBA" id="ARBA00049940"/>
    </source>
</evidence>
<feature type="transmembrane region" description="Helical" evidence="10">
    <location>
        <begin position="62"/>
        <end position="81"/>
    </location>
</feature>
<name>A0A1H9RMC5_9ACTN</name>
<gene>
    <name evidence="10" type="primary">fluC</name>
    <name evidence="10" type="synonym">crcB</name>
    <name evidence="11" type="ORF">SAMN05443377_10829</name>
</gene>
<dbReference type="AlphaFoldDB" id="A0A1H9RMC5"/>
<dbReference type="Pfam" id="PF02537">
    <property type="entry name" value="CRCB"/>
    <property type="match status" value="1"/>
</dbReference>
<keyword evidence="12" id="KW-1185">Reference proteome</keyword>
<evidence type="ECO:0000256" key="8">
    <source>
        <dbReference type="ARBA" id="ARBA00035585"/>
    </source>
</evidence>
<dbReference type="GO" id="GO:0005886">
    <property type="term" value="C:plasma membrane"/>
    <property type="evidence" value="ECO:0007669"/>
    <property type="project" value="UniProtKB-SubCell"/>
</dbReference>
<feature type="binding site" evidence="10">
    <location>
        <position position="73"/>
    </location>
    <ligand>
        <name>Na(+)</name>
        <dbReference type="ChEBI" id="CHEBI:29101"/>
        <note>structural</note>
    </ligand>
</feature>
<evidence type="ECO:0000256" key="6">
    <source>
        <dbReference type="ARBA" id="ARBA00023303"/>
    </source>
</evidence>
<dbReference type="InterPro" id="IPR003691">
    <property type="entry name" value="FluC"/>
</dbReference>
<keyword evidence="5 10" id="KW-0472">Membrane</keyword>